<feature type="compositionally biased region" description="Polar residues" evidence="1">
    <location>
        <begin position="70"/>
        <end position="91"/>
    </location>
</feature>
<gene>
    <name evidence="2" type="ORF">HMN09_01085100</name>
</gene>
<comment type="caution">
    <text evidence="2">The sequence shown here is derived from an EMBL/GenBank/DDBJ whole genome shotgun (WGS) entry which is preliminary data.</text>
</comment>
<proteinExistence type="predicted"/>
<name>A0A8H6SBZ4_MYCCL</name>
<reference evidence="2" key="1">
    <citation type="submission" date="2020-05" db="EMBL/GenBank/DDBJ databases">
        <title>Mycena genomes resolve the evolution of fungal bioluminescence.</title>
        <authorList>
            <person name="Tsai I.J."/>
        </authorList>
    </citation>
    <scope>NUCLEOTIDE SEQUENCE</scope>
    <source>
        <strain evidence="2">110903Hualien_Pintung</strain>
    </source>
</reference>
<sequence length="238" mass="25984">MRPGQSPIPSCTTGASLLFRRPPIRGHGLLLWIHPSSRCNPDTARRPGHPTVYSRPTQHMSDSKGLHPQQGPSPCSSSTNGSLPQRHSPSLSIPELCHHASWLAVIAQTASPVPDSAHSPSRRLESRTGRKARGEREKDWGRMSEGRGLVRPAIETSPLRARSSCVPRRNRLLDCVGEVAGGRRIESATTVEDGPVYRRIFSDGPILAIPDERGRHGNGFSRRRLQASNGDEGSGIER</sequence>
<organism evidence="2 3">
    <name type="scientific">Mycena chlorophos</name>
    <name type="common">Agaric fungus</name>
    <name type="synonym">Agaricus chlorophos</name>
    <dbReference type="NCBI Taxonomy" id="658473"/>
    <lineage>
        <taxon>Eukaryota</taxon>
        <taxon>Fungi</taxon>
        <taxon>Dikarya</taxon>
        <taxon>Basidiomycota</taxon>
        <taxon>Agaricomycotina</taxon>
        <taxon>Agaricomycetes</taxon>
        <taxon>Agaricomycetidae</taxon>
        <taxon>Agaricales</taxon>
        <taxon>Marasmiineae</taxon>
        <taxon>Mycenaceae</taxon>
        <taxon>Mycena</taxon>
    </lineage>
</organism>
<accession>A0A8H6SBZ4</accession>
<feature type="region of interest" description="Disordered" evidence="1">
    <location>
        <begin position="210"/>
        <end position="238"/>
    </location>
</feature>
<evidence type="ECO:0000256" key="1">
    <source>
        <dbReference type="SAM" id="MobiDB-lite"/>
    </source>
</evidence>
<protein>
    <submittedName>
        <fullName evidence="2">Uncharacterized protein</fullName>
    </submittedName>
</protein>
<evidence type="ECO:0000313" key="2">
    <source>
        <dbReference type="EMBL" id="KAF7296167.1"/>
    </source>
</evidence>
<keyword evidence="3" id="KW-1185">Reference proteome</keyword>
<dbReference type="EMBL" id="JACAZE010000017">
    <property type="protein sequence ID" value="KAF7296167.1"/>
    <property type="molecule type" value="Genomic_DNA"/>
</dbReference>
<evidence type="ECO:0000313" key="3">
    <source>
        <dbReference type="Proteomes" id="UP000613580"/>
    </source>
</evidence>
<feature type="region of interest" description="Disordered" evidence="1">
    <location>
        <begin position="112"/>
        <end position="142"/>
    </location>
</feature>
<feature type="region of interest" description="Disordered" evidence="1">
    <location>
        <begin position="37"/>
        <end position="91"/>
    </location>
</feature>
<feature type="compositionally biased region" description="Basic and acidic residues" evidence="1">
    <location>
        <begin position="122"/>
        <end position="142"/>
    </location>
</feature>
<dbReference type="AlphaFoldDB" id="A0A8H6SBZ4"/>
<dbReference type="Proteomes" id="UP000613580">
    <property type="component" value="Unassembled WGS sequence"/>
</dbReference>